<feature type="repeat" description="ANK" evidence="3">
    <location>
        <begin position="63"/>
        <end position="95"/>
    </location>
</feature>
<dbReference type="PROSITE" id="PS50088">
    <property type="entry name" value="ANK_REPEAT"/>
    <property type="match status" value="3"/>
</dbReference>
<feature type="repeat" description="ANK" evidence="3">
    <location>
        <begin position="130"/>
        <end position="162"/>
    </location>
</feature>
<dbReference type="PRINTS" id="PR01415">
    <property type="entry name" value="ANKYRIN"/>
</dbReference>
<evidence type="ECO:0000256" key="4">
    <source>
        <dbReference type="SAM" id="SignalP"/>
    </source>
</evidence>
<comment type="caution">
    <text evidence="5">The sequence shown here is derived from an EMBL/GenBank/DDBJ whole genome shotgun (WGS) entry which is preliminary data.</text>
</comment>
<evidence type="ECO:0000313" key="6">
    <source>
        <dbReference type="Proteomes" id="UP000220353"/>
    </source>
</evidence>
<feature type="signal peptide" evidence="4">
    <location>
        <begin position="1"/>
        <end position="31"/>
    </location>
</feature>
<reference evidence="5 6" key="1">
    <citation type="submission" date="2017-09" db="EMBL/GenBank/DDBJ databases">
        <title>Comparative genomics of rhizobia isolated from Phaseolus vulgaris in China.</title>
        <authorList>
            <person name="Tong W."/>
        </authorList>
    </citation>
    <scope>NUCLEOTIDE SEQUENCE [LARGE SCALE GENOMIC DNA]</scope>
    <source>
        <strain evidence="5 6">PCH1</strain>
    </source>
</reference>
<evidence type="ECO:0000256" key="1">
    <source>
        <dbReference type="ARBA" id="ARBA00022737"/>
    </source>
</evidence>
<dbReference type="PANTHER" id="PTHR24171">
    <property type="entry name" value="ANKYRIN REPEAT DOMAIN-CONTAINING PROTEIN 39-RELATED"/>
    <property type="match status" value="1"/>
</dbReference>
<evidence type="ECO:0000256" key="3">
    <source>
        <dbReference type="PROSITE-ProRule" id="PRU00023"/>
    </source>
</evidence>
<protein>
    <submittedName>
        <fullName evidence="5">Uncharacterized protein</fullName>
    </submittedName>
</protein>
<feature type="chain" id="PRO_5013060456" evidence="4">
    <location>
        <begin position="32"/>
        <end position="209"/>
    </location>
</feature>
<dbReference type="PANTHER" id="PTHR24171:SF9">
    <property type="entry name" value="ANKYRIN REPEAT DOMAIN-CONTAINING PROTEIN 39"/>
    <property type="match status" value="1"/>
</dbReference>
<dbReference type="EMBL" id="NWTC01000010">
    <property type="protein sequence ID" value="PDT46922.1"/>
    <property type="molecule type" value="Genomic_DNA"/>
</dbReference>
<organism evidence="5 6">
    <name type="scientific">Rhizobium fredii</name>
    <name type="common">Sinorhizobium fredii</name>
    <dbReference type="NCBI Taxonomy" id="380"/>
    <lineage>
        <taxon>Bacteria</taxon>
        <taxon>Pseudomonadati</taxon>
        <taxon>Pseudomonadota</taxon>
        <taxon>Alphaproteobacteria</taxon>
        <taxon>Hyphomicrobiales</taxon>
        <taxon>Rhizobiaceae</taxon>
        <taxon>Sinorhizobium/Ensifer group</taxon>
        <taxon>Sinorhizobium</taxon>
    </lineage>
</organism>
<evidence type="ECO:0000256" key="2">
    <source>
        <dbReference type="ARBA" id="ARBA00023043"/>
    </source>
</evidence>
<dbReference type="Gene3D" id="1.25.40.20">
    <property type="entry name" value="Ankyrin repeat-containing domain"/>
    <property type="match status" value="2"/>
</dbReference>
<dbReference type="SMART" id="SM00248">
    <property type="entry name" value="ANK"/>
    <property type="match status" value="5"/>
</dbReference>
<dbReference type="PROSITE" id="PS50297">
    <property type="entry name" value="ANK_REP_REGION"/>
    <property type="match status" value="2"/>
</dbReference>
<dbReference type="Pfam" id="PF12796">
    <property type="entry name" value="Ank_2"/>
    <property type="match status" value="2"/>
</dbReference>
<feature type="repeat" description="ANK" evidence="3">
    <location>
        <begin position="96"/>
        <end position="128"/>
    </location>
</feature>
<accession>A0A2A6LXG6</accession>
<dbReference type="InterPro" id="IPR002110">
    <property type="entry name" value="Ankyrin_rpt"/>
</dbReference>
<name>A0A2A6LXG6_RHIFR</name>
<keyword evidence="1" id="KW-0677">Repeat</keyword>
<dbReference type="SUPFAM" id="SSF48403">
    <property type="entry name" value="Ankyrin repeat"/>
    <property type="match status" value="1"/>
</dbReference>
<dbReference type="AlphaFoldDB" id="A0A2A6LXG6"/>
<evidence type="ECO:0000313" key="5">
    <source>
        <dbReference type="EMBL" id="PDT46922.1"/>
    </source>
</evidence>
<dbReference type="InterPro" id="IPR036770">
    <property type="entry name" value="Ankyrin_rpt-contain_sf"/>
</dbReference>
<dbReference type="Proteomes" id="UP000220353">
    <property type="component" value="Unassembled WGS sequence"/>
</dbReference>
<gene>
    <name evidence="5" type="ORF">CO661_14615</name>
</gene>
<keyword evidence="4" id="KW-0732">Signal</keyword>
<keyword evidence="2 3" id="KW-0040">ANK repeat</keyword>
<sequence length="209" mass="21541">MLIFIGSDQGGAMRRLLASVALFFAATMAAAGDPLFDAVAAGDAAAVERVLAAGANADSRARDQATPLINAALAGQLAVAELLIGKDADVMARNAGGFTPLHAAAFSGSLPISKLLLDHGATLDDAANKAGVTPLMVAGEENHVELAEFLISKGADVGHAEVHGYTPITRALWKGNTDIVRLFKRHGATCPPASLLGDQDYAKCMELHD</sequence>
<proteinExistence type="predicted"/>